<dbReference type="Gene3D" id="3.30.9.10">
    <property type="entry name" value="D-Amino Acid Oxidase, subunit A, domain 2"/>
    <property type="match status" value="1"/>
</dbReference>
<accession>A0A537LNH6</accession>
<protein>
    <submittedName>
        <fullName evidence="2">FAD-binding oxidoreductase</fullName>
    </submittedName>
</protein>
<dbReference type="PANTHER" id="PTHR13847:SF193">
    <property type="entry name" value="PYRUVATE DEHYDROGENASE PHOSPHATASE REGULATORY SUBUNIT, MITOCHONDRIAL"/>
    <property type="match status" value="1"/>
</dbReference>
<dbReference type="PANTHER" id="PTHR13847">
    <property type="entry name" value="SARCOSINE DEHYDROGENASE-RELATED"/>
    <property type="match status" value="1"/>
</dbReference>
<dbReference type="Gene3D" id="3.50.50.60">
    <property type="entry name" value="FAD/NAD(P)-binding domain"/>
    <property type="match status" value="1"/>
</dbReference>
<dbReference type="SUPFAM" id="SSF54373">
    <property type="entry name" value="FAD-linked reductases, C-terminal domain"/>
    <property type="match status" value="1"/>
</dbReference>
<dbReference type="SUPFAM" id="SSF51905">
    <property type="entry name" value="FAD/NAD(P)-binding domain"/>
    <property type="match status" value="1"/>
</dbReference>
<dbReference type="InterPro" id="IPR036188">
    <property type="entry name" value="FAD/NAD-bd_sf"/>
</dbReference>
<reference evidence="2 3" key="1">
    <citation type="journal article" date="2019" name="Nat. Microbiol.">
        <title>Mediterranean grassland soil C-N compound turnover is dependent on rainfall and depth, and is mediated by genomically divergent microorganisms.</title>
        <authorList>
            <person name="Diamond S."/>
            <person name="Andeer P.F."/>
            <person name="Li Z."/>
            <person name="Crits-Christoph A."/>
            <person name="Burstein D."/>
            <person name="Anantharaman K."/>
            <person name="Lane K.R."/>
            <person name="Thomas B.C."/>
            <person name="Pan C."/>
            <person name="Northen T.R."/>
            <person name="Banfield J.F."/>
        </authorList>
    </citation>
    <scope>NUCLEOTIDE SEQUENCE [LARGE SCALE GENOMIC DNA]</scope>
    <source>
        <strain evidence="2">NP_5</strain>
    </source>
</reference>
<evidence type="ECO:0000259" key="1">
    <source>
        <dbReference type="Pfam" id="PF01266"/>
    </source>
</evidence>
<dbReference type="Proteomes" id="UP000320393">
    <property type="component" value="Unassembled WGS sequence"/>
</dbReference>
<dbReference type="AlphaFoldDB" id="A0A537LNH6"/>
<proteinExistence type="predicted"/>
<dbReference type="InterPro" id="IPR006076">
    <property type="entry name" value="FAD-dep_OxRdtase"/>
</dbReference>
<feature type="domain" description="FAD dependent oxidoreductase" evidence="1">
    <location>
        <begin position="8"/>
        <end position="273"/>
    </location>
</feature>
<gene>
    <name evidence="2" type="ORF">E6H02_08960</name>
</gene>
<dbReference type="GO" id="GO:0005737">
    <property type="term" value="C:cytoplasm"/>
    <property type="evidence" value="ECO:0007669"/>
    <property type="project" value="TreeGrafter"/>
</dbReference>
<dbReference type="EMBL" id="VBAM01000344">
    <property type="protein sequence ID" value="TMJ09556.1"/>
    <property type="molecule type" value="Genomic_DNA"/>
</dbReference>
<sequence>MIQDAAAVIVGAGALGASVAFHLAKAGQPRIALIDKHDLASQTSPRAAGLTAQVRTTDIMTRLAMMAVRKIERFEAETGEPLVYHQSGSMKIARTPEHRAQLEREVARGRRLGLEIDLISVADARRLTPFLDGAGVQGITRTPSDLYLEPVQIPLGYARAAGRLGAALISNTAVTGIVTKNGAVQGVMTAQGLIRTPVVVDAAGAWTRLVAHMADGRIPVVPTRHQLLITEPIAGVAPTQPIVRVIDSNVYIRPEKGGLMLGGYEPDPVQVDAAALPAGFQIKDLTLDLAVLRRLADTVV</sequence>
<dbReference type="Pfam" id="PF01266">
    <property type="entry name" value="DAO"/>
    <property type="match status" value="1"/>
</dbReference>
<feature type="non-terminal residue" evidence="2">
    <location>
        <position position="300"/>
    </location>
</feature>
<name>A0A537LNH6_9BACT</name>
<comment type="caution">
    <text evidence="2">The sequence shown here is derived from an EMBL/GenBank/DDBJ whole genome shotgun (WGS) entry which is preliminary data.</text>
</comment>
<organism evidence="2 3">
    <name type="scientific">Candidatus Segetimicrobium genomatis</name>
    <dbReference type="NCBI Taxonomy" id="2569760"/>
    <lineage>
        <taxon>Bacteria</taxon>
        <taxon>Bacillati</taxon>
        <taxon>Candidatus Sysuimicrobiota</taxon>
        <taxon>Candidatus Sysuimicrobiia</taxon>
        <taxon>Candidatus Sysuimicrobiales</taxon>
        <taxon>Candidatus Segetimicrobiaceae</taxon>
        <taxon>Candidatus Segetimicrobium</taxon>
    </lineage>
</organism>
<evidence type="ECO:0000313" key="3">
    <source>
        <dbReference type="Proteomes" id="UP000320393"/>
    </source>
</evidence>
<evidence type="ECO:0000313" key="2">
    <source>
        <dbReference type="EMBL" id="TMJ09556.1"/>
    </source>
</evidence>